<name>A0A9D2KP59_9BACT</name>
<organism evidence="2 3">
    <name type="scientific">Candidatus Desulfovibrio intestinavium</name>
    <dbReference type="NCBI Taxonomy" id="2838534"/>
    <lineage>
        <taxon>Bacteria</taxon>
        <taxon>Pseudomonadati</taxon>
        <taxon>Thermodesulfobacteriota</taxon>
        <taxon>Desulfovibrionia</taxon>
        <taxon>Desulfovibrionales</taxon>
        <taxon>Desulfovibrionaceae</taxon>
        <taxon>Desulfovibrio</taxon>
    </lineage>
</organism>
<comment type="caution">
    <text evidence="2">The sequence shown here is derived from an EMBL/GenBank/DDBJ whole genome shotgun (WGS) entry which is preliminary data.</text>
</comment>
<keyword evidence="1" id="KW-0472">Membrane</keyword>
<evidence type="ECO:0000313" key="3">
    <source>
        <dbReference type="Proteomes" id="UP000823821"/>
    </source>
</evidence>
<sequence length="99" mass="10834">MLGFLAVLVMSAVAVLGLGAAIDFFGQTGRRAGLGWGAFLVGCFLFFWVLGLWEGASLHAWGVLGFAFLLILAGGWVLLRVARRIRQARRERRDPAESR</sequence>
<feature type="transmembrane region" description="Helical" evidence="1">
    <location>
        <begin position="33"/>
        <end position="53"/>
    </location>
</feature>
<reference evidence="2" key="2">
    <citation type="submission" date="2021-04" db="EMBL/GenBank/DDBJ databases">
        <authorList>
            <person name="Gilroy R."/>
        </authorList>
    </citation>
    <scope>NUCLEOTIDE SEQUENCE</scope>
    <source>
        <strain evidence="2">5032</strain>
    </source>
</reference>
<feature type="transmembrane region" description="Helical" evidence="1">
    <location>
        <begin position="6"/>
        <end position="26"/>
    </location>
</feature>
<accession>A0A9D2KP59</accession>
<dbReference type="AlphaFoldDB" id="A0A9D2KP59"/>
<reference evidence="2" key="1">
    <citation type="journal article" date="2021" name="PeerJ">
        <title>Extensive microbial diversity within the chicken gut microbiome revealed by metagenomics and culture.</title>
        <authorList>
            <person name="Gilroy R."/>
            <person name="Ravi A."/>
            <person name="Getino M."/>
            <person name="Pursley I."/>
            <person name="Horton D.L."/>
            <person name="Alikhan N.F."/>
            <person name="Baker D."/>
            <person name="Gharbi K."/>
            <person name="Hall N."/>
            <person name="Watson M."/>
            <person name="Adriaenssens E.M."/>
            <person name="Foster-Nyarko E."/>
            <person name="Jarju S."/>
            <person name="Secka A."/>
            <person name="Antonio M."/>
            <person name="Oren A."/>
            <person name="Chaudhuri R.R."/>
            <person name="La Ragione R."/>
            <person name="Hildebrand F."/>
            <person name="Pallen M.J."/>
        </authorList>
    </citation>
    <scope>NUCLEOTIDE SEQUENCE</scope>
    <source>
        <strain evidence="2">5032</strain>
    </source>
</reference>
<evidence type="ECO:0000256" key="1">
    <source>
        <dbReference type="SAM" id="Phobius"/>
    </source>
</evidence>
<dbReference type="EMBL" id="DWZD01000017">
    <property type="protein sequence ID" value="HJA78417.1"/>
    <property type="molecule type" value="Genomic_DNA"/>
</dbReference>
<protein>
    <submittedName>
        <fullName evidence="2">Uncharacterized protein</fullName>
    </submittedName>
</protein>
<proteinExistence type="predicted"/>
<dbReference type="Proteomes" id="UP000823821">
    <property type="component" value="Unassembled WGS sequence"/>
</dbReference>
<keyword evidence="1" id="KW-1133">Transmembrane helix</keyword>
<gene>
    <name evidence="2" type="ORF">H9784_02430</name>
</gene>
<keyword evidence="1" id="KW-0812">Transmembrane</keyword>
<evidence type="ECO:0000313" key="2">
    <source>
        <dbReference type="EMBL" id="HJA78417.1"/>
    </source>
</evidence>
<feature type="transmembrane region" description="Helical" evidence="1">
    <location>
        <begin position="59"/>
        <end position="82"/>
    </location>
</feature>